<reference evidence="2" key="1">
    <citation type="submission" date="2021-10" db="EMBL/GenBank/DDBJ databases">
        <title>Tropical sea cucumber genome reveals ecological adaptation and Cuvierian tubules defense mechanism.</title>
        <authorList>
            <person name="Chen T."/>
        </authorList>
    </citation>
    <scope>NUCLEOTIDE SEQUENCE</scope>
    <source>
        <strain evidence="2">Nanhai2018</strain>
        <tissue evidence="2">Muscle</tissue>
    </source>
</reference>
<feature type="compositionally biased region" description="Basic residues" evidence="1">
    <location>
        <begin position="1"/>
        <end position="20"/>
    </location>
</feature>
<dbReference type="EMBL" id="JAIZAY010000003">
    <property type="protein sequence ID" value="KAJ8044475.1"/>
    <property type="molecule type" value="Genomic_DNA"/>
</dbReference>
<organism evidence="2 3">
    <name type="scientific">Holothuria leucospilota</name>
    <name type="common">Black long sea cucumber</name>
    <name type="synonym">Mertensiothuria leucospilota</name>
    <dbReference type="NCBI Taxonomy" id="206669"/>
    <lineage>
        <taxon>Eukaryota</taxon>
        <taxon>Metazoa</taxon>
        <taxon>Echinodermata</taxon>
        <taxon>Eleutherozoa</taxon>
        <taxon>Echinozoa</taxon>
        <taxon>Holothuroidea</taxon>
        <taxon>Aspidochirotacea</taxon>
        <taxon>Aspidochirotida</taxon>
        <taxon>Holothuriidae</taxon>
        <taxon>Holothuria</taxon>
    </lineage>
</organism>
<protein>
    <submittedName>
        <fullName evidence="2">Uncharacterized protein</fullName>
    </submittedName>
</protein>
<dbReference type="AlphaFoldDB" id="A0A9Q1HFY4"/>
<feature type="region of interest" description="Disordered" evidence="1">
    <location>
        <begin position="1"/>
        <end position="153"/>
    </location>
</feature>
<dbReference type="OrthoDB" id="10504391at2759"/>
<name>A0A9Q1HFY4_HOLLE</name>
<accession>A0A9Q1HFY4</accession>
<keyword evidence="3" id="KW-1185">Reference proteome</keyword>
<feature type="compositionally biased region" description="Polar residues" evidence="1">
    <location>
        <begin position="143"/>
        <end position="152"/>
    </location>
</feature>
<feature type="region of interest" description="Disordered" evidence="1">
    <location>
        <begin position="197"/>
        <end position="281"/>
    </location>
</feature>
<feature type="compositionally biased region" description="Polar residues" evidence="1">
    <location>
        <begin position="28"/>
        <end position="41"/>
    </location>
</feature>
<evidence type="ECO:0000256" key="1">
    <source>
        <dbReference type="SAM" id="MobiDB-lite"/>
    </source>
</evidence>
<comment type="caution">
    <text evidence="2">The sequence shown here is derived from an EMBL/GenBank/DDBJ whole genome shotgun (WGS) entry which is preliminary data.</text>
</comment>
<feature type="compositionally biased region" description="Polar residues" evidence="1">
    <location>
        <begin position="90"/>
        <end position="124"/>
    </location>
</feature>
<proteinExistence type="predicted"/>
<sequence>MPTKRRQRNKGKTKNVKKKGIPSEEMDSQSTQDSAEGQEASSAKEMSIILNRLSKKRLLNSSSEASDHAQKENIPSRLGDPYDADLETTDAASTGESDMEFSSSQNKKVLSPSKGSNSRTTRQRTAAGKKTSRKNDSVKEVSPGNTDSNLSLDISVKHRFPKLYASDTSTPQSVASESKSELNDSAFGFEHLASPKDLPFSPVPTYTPDLQHSISSTTSGVSSLQGSQISTSMSMSTSDRLGQKKRPHTVNLSCLVDSDGGDRRKMRKKRPGAQNEKQRAEDWALKIGEEFNDIEMHELSVE</sequence>
<gene>
    <name evidence="2" type="ORF">HOLleu_07237</name>
</gene>
<evidence type="ECO:0000313" key="3">
    <source>
        <dbReference type="Proteomes" id="UP001152320"/>
    </source>
</evidence>
<dbReference type="Proteomes" id="UP001152320">
    <property type="component" value="Chromosome 3"/>
</dbReference>
<evidence type="ECO:0000313" key="2">
    <source>
        <dbReference type="EMBL" id="KAJ8044475.1"/>
    </source>
</evidence>
<feature type="compositionally biased region" description="Low complexity" evidence="1">
    <location>
        <begin position="213"/>
        <end position="238"/>
    </location>
</feature>